<dbReference type="Gene3D" id="3.30.70.560">
    <property type="entry name" value="7,8-Dihydro-6-hydroxymethylpterin-pyrophosphokinase HPPK"/>
    <property type="match status" value="1"/>
</dbReference>
<evidence type="ECO:0000256" key="1">
    <source>
        <dbReference type="ARBA" id="ARBA00005051"/>
    </source>
</evidence>
<reference evidence="9 10" key="1">
    <citation type="submission" date="2018-11" db="EMBL/GenBank/DDBJ databases">
        <title>Genomic Encyclopedia of Type Strains, Phase IV (KMG-IV): sequencing the most valuable type-strain genomes for metagenomic binning, comparative biology and taxonomic classification.</title>
        <authorList>
            <person name="Goeker M."/>
        </authorList>
    </citation>
    <scope>NUCLEOTIDE SEQUENCE [LARGE SCALE GENOMIC DNA]</scope>
    <source>
        <strain evidence="9 10">DSM 100316</strain>
    </source>
</reference>
<dbReference type="Pfam" id="PF01288">
    <property type="entry name" value="HPPK"/>
    <property type="match status" value="1"/>
</dbReference>
<evidence type="ECO:0000256" key="6">
    <source>
        <dbReference type="ARBA" id="ARBA00022840"/>
    </source>
</evidence>
<sequence length="170" mass="18703">MAQIYVSIGSNIHRHRYITAALDALADRFGELQISPIYESEAVGFDGENFYNLVAGFSTGLSVASLVSVCRAIEDANGRLRTGPKFSARTLDIDILTVDDAVGEVDGVVLPRAEILSNAFVLQPLFDIAPEVAHPADGRSYRQLWQAYNSEQKLWAIDFEWRGQLISKAA</sequence>
<dbReference type="EC" id="2.7.6.3" evidence="2"/>
<dbReference type="EMBL" id="RKHR01000004">
    <property type="protein sequence ID" value="ROS01670.1"/>
    <property type="molecule type" value="Genomic_DNA"/>
</dbReference>
<accession>A0A3N2DPG3</accession>
<organism evidence="9 10">
    <name type="scientific">Sinobacterium caligoides</name>
    <dbReference type="NCBI Taxonomy" id="933926"/>
    <lineage>
        <taxon>Bacteria</taxon>
        <taxon>Pseudomonadati</taxon>
        <taxon>Pseudomonadota</taxon>
        <taxon>Gammaproteobacteria</taxon>
        <taxon>Cellvibrionales</taxon>
        <taxon>Spongiibacteraceae</taxon>
        <taxon>Sinobacterium</taxon>
    </lineage>
</organism>
<keyword evidence="6" id="KW-0067">ATP-binding</keyword>
<keyword evidence="3" id="KW-0808">Transferase</keyword>
<dbReference type="UniPathway" id="UPA00077">
    <property type="reaction ID" value="UER00155"/>
</dbReference>
<evidence type="ECO:0000256" key="7">
    <source>
        <dbReference type="ARBA" id="ARBA00022909"/>
    </source>
</evidence>
<evidence type="ECO:0000313" key="10">
    <source>
        <dbReference type="Proteomes" id="UP000275394"/>
    </source>
</evidence>
<evidence type="ECO:0000256" key="5">
    <source>
        <dbReference type="ARBA" id="ARBA00022777"/>
    </source>
</evidence>
<keyword evidence="7" id="KW-0289">Folate biosynthesis</keyword>
<dbReference type="PANTHER" id="PTHR43071:SF2">
    <property type="entry name" value="2-AMINO-4-HYDROXY-6-HYDROXYMETHYLDIHYDROPTERIDINE PYROPHOSPHOKINASE"/>
    <property type="match status" value="1"/>
</dbReference>
<evidence type="ECO:0000313" key="9">
    <source>
        <dbReference type="EMBL" id="ROS01670.1"/>
    </source>
</evidence>
<dbReference type="GO" id="GO:0046654">
    <property type="term" value="P:tetrahydrofolate biosynthetic process"/>
    <property type="evidence" value="ECO:0007669"/>
    <property type="project" value="UniProtKB-UniPathway"/>
</dbReference>
<dbReference type="SUPFAM" id="SSF55083">
    <property type="entry name" value="6-hydroxymethyl-7,8-dihydropterin pyrophosphokinase, HPPK"/>
    <property type="match status" value="1"/>
</dbReference>
<keyword evidence="4" id="KW-0547">Nucleotide-binding</keyword>
<comment type="pathway">
    <text evidence="1">Cofactor biosynthesis; tetrahydrofolate biosynthesis; 2-amino-4-hydroxy-6-hydroxymethyl-7,8-dihydropteridine diphosphate from 7,8-dihydroneopterin triphosphate: step 4/4.</text>
</comment>
<dbReference type="GO" id="GO:0003848">
    <property type="term" value="F:2-amino-4-hydroxy-6-hydroxymethyldihydropteridine diphosphokinase activity"/>
    <property type="evidence" value="ECO:0007669"/>
    <property type="project" value="UniProtKB-EC"/>
</dbReference>
<dbReference type="GO" id="GO:0046656">
    <property type="term" value="P:folic acid biosynthetic process"/>
    <property type="evidence" value="ECO:0007669"/>
    <property type="project" value="UniProtKB-KW"/>
</dbReference>
<dbReference type="OrthoDB" id="9790168at2"/>
<keyword evidence="5 9" id="KW-0418">Kinase</keyword>
<evidence type="ECO:0000256" key="4">
    <source>
        <dbReference type="ARBA" id="ARBA00022741"/>
    </source>
</evidence>
<protein>
    <recommendedName>
        <fullName evidence="2">2-amino-4-hydroxy-6-hydroxymethyldihydropteridine diphosphokinase</fullName>
        <ecNumber evidence="2">2.7.6.3</ecNumber>
    </recommendedName>
</protein>
<dbReference type="CDD" id="cd00483">
    <property type="entry name" value="HPPK"/>
    <property type="match status" value="1"/>
</dbReference>
<dbReference type="Proteomes" id="UP000275394">
    <property type="component" value="Unassembled WGS sequence"/>
</dbReference>
<proteinExistence type="predicted"/>
<feature type="domain" description="7,8-dihydro-6-hydroxymethylpterin-pyrophosphokinase" evidence="8">
    <location>
        <begin position="5"/>
        <end position="130"/>
    </location>
</feature>
<evidence type="ECO:0000256" key="2">
    <source>
        <dbReference type="ARBA" id="ARBA00013253"/>
    </source>
</evidence>
<dbReference type="GO" id="GO:0005524">
    <property type="term" value="F:ATP binding"/>
    <property type="evidence" value="ECO:0007669"/>
    <property type="project" value="UniProtKB-KW"/>
</dbReference>
<gene>
    <name evidence="9" type="ORF">EDC56_2114</name>
</gene>
<keyword evidence="10" id="KW-1185">Reference proteome</keyword>
<evidence type="ECO:0000256" key="3">
    <source>
        <dbReference type="ARBA" id="ARBA00022679"/>
    </source>
</evidence>
<dbReference type="PANTHER" id="PTHR43071">
    <property type="entry name" value="2-AMINO-4-HYDROXY-6-HYDROXYMETHYLDIHYDROPTERIDINE PYROPHOSPHOKINASE"/>
    <property type="match status" value="1"/>
</dbReference>
<dbReference type="AlphaFoldDB" id="A0A3N2DPG3"/>
<comment type="caution">
    <text evidence="9">The sequence shown here is derived from an EMBL/GenBank/DDBJ whole genome shotgun (WGS) entry which is preliminary data.</text>
</comment>
<dbReference type="NCBIfam" id="TIGR01498">
    <property type="entry name" value="folK"/>
    <property type="match status" value="1"/>
</dbReference>
<dbReference type="InterPro" id="IPR035907">
    <property type="entry name" value="Hppk_sf"/>
</dbReference>
<dbReference type="GO" id="GO:0016301">
    <property type="term" value="F:kinase activity"/>
    <property type="evidence" value="ECO:0007669"/>
    <property type="project" value="UniProtKB-KW"/>
</dbReference>
<evidence type="ECO:0000259" key="8">
    <source>
        <dbReference type="Pfam" id="PF01288"/>
    </source>
</evidence>
<dbReference type="InterPro" id="IPR000550">
    <property type="entry name" value="Hppk"/>
</dbReference>
<dbReference type="RefSeq" id="WP_123712436.1">
    <property type="nucleotide sequence ID" value="NZ_RKHR01000004.1"/>
</dbReference>
<name>A0A3N2DPG3_9GAMM</name>